<name>A0A2P6S7B7_ROSCH</name>
<proteinExistence type="predicted"/>
<reference evidence="2 3" key="1">
    <citation type="journal article" date="2018" name="Nat. Genet.">
        <title>The Rosa genome provides new insights in the design of modern roses.</title>
        <authorList>
            <person name="Bendahmane M."/>
        </authorList>
    </citation>
    <scope>NUCLEOTIDE SEQUENCE [LARGE SCALE GENOMIC DNA]</scope>
    <source>
        <strain evidence="3">cv. Old Blush</strain>
    </source>
</reference>
<gene>
    <name evidence="2" type="ORF">RchiOBHm_Chr1g0315271</name>
</gene>
<keyword evidence="3" id="KW-1185">Reference proteome</keyword>
<feature type="region of interest" description="Disordered" evidence="1">
    <location>
        <begin position="22"/>
        <end position="64"/>
    </location>
</feature>
<dbReference type="Proteomes" id="UP000238479">
    <property type="component" value="Chromosome 1"/>
</dbReference>
<dbReference type="AlphaFoldDB" id="A0A2P6S7B7"/>
<dbReference type="Gramene" id="PRQ54580">
    <property type="protein sequence ID" value="PRQ54580"/>
    <property type="gene ID" value="RchiOBHm_Chr1g0315271"/>
</dbReference>
<evidence type="ECO:0000313" key="2">
    <source>
        <dbReference type="EMBL" id="PRQ54580.1"/>
    </source>
</evidence>
<accession>A0A2P6S7B7</accession>
<evidence type="ECO:0000256" key="1">
    <source>
        <dbReference type="SAM" id="MobiDB-lite"/>
    </source>
</evidence>
<comment type="caution">
    <text evidence="2">The sequence shown here is derived from an EMBL/GenBank/DDBJ whole genome shotgun (WGS) entry which is preliminary data.</text>
</comment>
<sequence>MEDRGTRSVFSLLRHPLPVTTVTHLHHHRPHRPPTSLTQPRGVSVGQGISTRHGEICLNRGGRS</sequence>
<protein>
    <submittedName>
        <fullName evidence="2">Uncharacterized protein</fullName>
    </submittedName>
</protein>
<dbReference type="EMBL" id="PDCK01000039">
    <property type="protein sequence ID" value="PRQ54580.1"/>
    <property type="molecule type" value="Genomic_DNA"/>
</dbReference>
<evidence type="ECO:0000313" key="3">
    <source>
        <dbReference type="Proteomes" id="UP000238479"/>
    </source>
</evidence>
<organism evidence="2 3">
    <name type="scientific">Rosa chinensis</name>
    <name type="common">China rose</name>
    <dbReference type="NCBI Taxonomy" id="74649"/>
    <lineage>
        <taxon>Eukaryota</taxon>
        <taxon>Viridiplantae</taxon>
        <taxon>Streptophyta</taxon>
        <taxon>Embryophyta</taxon>
        <taxon>Tracheophyta</taxon>
        <taxon>Spermatophyta</taxon>
        <taxon>Magnoliopsida</taxon>
        <taxon>eudicotyledons</taxon>
        <taxon>Gunneridae</taxon>
        <taxon>Pentapetalae</taxon>
        <taxon>rosids</taxon>
        <taxon>fabids</taxon>
        <taxon>Rosales</taxon>
        <taxon>Rosaceae</taxon>
        <taxon>Rosoideae</taxon>
        <taxon>Rosoideae incertae sedis</taxon>
        <taxon>Rosa</taxon>
    </lineage>
</organism>